<dbReference type="AlphaFoldDB" id="A0A2D4JHQ7"/>
<protein>
    <submittedName>
        <fullName evidence="1">Uncharacterized protein</fullName>
    </submittedName>
</protein>
<reference evidence="1" key="2">
    <citation type="submission" date="2017-11" db="EMBL/GenBank/DDBJ databases">
        <title>Coralsnake Venomics: Analyses of Venom Gland Transcriptomes and Proteomes of Six Brazilian Taxa.</title>
        <authorList>
            <person name="Aird S.D."/>
            <person name="Jorge da Silva N."/>
            <person name="Qiu L."/>
            <person name="Villar-Briones A."/>
            <person name="Aparecida-Saddi V."/>
            <person name="Campos-Telles M.P."/>
            <person name="Grau M."/>
            <person name="Mikheyev A.S."/>
        </authorList>
    </citation>
    <scope>NUCLEOTIDE SEQUENCE</scope>
    <source>
        <tissue evidence="1">Venom_gland</tissue>
    </source>
</reference>
<organism evidence="1">
    <name type="scientific">Micrurus lemniscatus lemniscatus</name>
    <dbReference type="NCBI Taxonomy" id="129467"/>
    <lineage>
        <taxon>Eukaryota</taxon>
        <taxon>Metazoa</taxon>
        <taxon>Chordata</taxon>
        <taxon>Craniata</taxon>
        <taxon>Vertebrata</taxon>
        <taxon>Euteleostomi</taxon>
        <taxon>Lepidosauria</taxon>
        <taxon>Squamata</taxon>
        <taxon>Bifurcata</taxon>
        <taxon>Unidentata</taxon>
        <taxon>Episquamata</taxon>
        <taxon>Toxicofera</taxon>
        <taxon>Serpentes</taxon>
        <taxon>Colubroidea</taxon>
        <taxon>Elapidae</taxon>
        <taxon>Elapinae</taxon>
        <taxon>Micrurus</taxon>
    </lineage>
</organism>
<accession>A0A2D4JHQ7</accession>
<sequence>MKIVKYMAILSFQTAMIPQHRIIKGEGKKSLKSPKECQTLNYQTAAYMTHSCSCVCDRVWCRVVGRKGFFQEELRGKSASILGMQEEAKSRPFLVIYRACLIIVQIVL</sequence>
<evidence type="ECO:0000313" key="1">
    <source>
        <dbReference type="EMBL" id="LAA95955.1"/>
    </source>
</evidence>
<dbReference type="EMBL" id="IACK01199479">
    <property type="protein sequence ID" value="LAA95955.1"/>
    <property type="molecule type" value="Transcribed_RNA"/>
</dbReference>
<proteinExistence type="predicted"/>
<reference evidence="1" key="1">
    <citation type="submission" date="2017-07" db="EMBL/GenBank/DDBJ databases">
        <authorList>
            <person name="Mikheyev A."/>
            <person name="Grau M."/>
        </authorList>
    </citation>
    <scope>NUCLEOTIDE SEQUENCE</scope>
    <source>
        <tissue evidence="1">Venom_gland</tissue>
    </source>
</reference>
<name>A0A2D4JHQ7_MICLE</name>